<dbReference type="AlphaFoldDB" id="I4ELT4"/>
<keyword evidence="3" id="KW-0067">ATP-binding</keyword>
<evidence type="ECO:0000256" key="2">
    <source>
        <dbReference type="ARBA" id="ARBA00022741"/>
    </source>
</evidence>
<evidence type="ECO:0000256" key="3">
    <source>
        <dbReference type="ARBA" id="ARBA00022840"/>
    </source>
</evidence>
<dbReference type="Pfam" id="PF00004">
    <property type="entry name" value="AAA"/>
    <property type="match status" value="1"/>
</dbReference>
<evidence type="ECO:0000256" key="1">
    <source>
        <dbReference type="ARBA" id="ARBA00006914"/>
    </source>
</evidence>
<sequence>MADDELSPARFGTAFKAFLDAMVAQAKPPVSPLLQRIQGHLGADPNQLPVITEEFDAFEHPNVQVALDSYLSRADREAALVGIAAENKRFMSLGLSDLLSRNGLPDRSMLAAGPVDYVNFRLADDRVLSCVRFGLYLIRDGDVRLVVFVVGPSLNEGPRPKVRVEVLAAQPTESQAFLAELTDTMDQLNVYRGQVISLSPGQGPGPQTLVVFHSFPPVTRDDVILPDGLLERVERHTVVFAEQADRLLAAGRSLKRGLLLYGPPGTGKTLTVRYLISRMPGRTVLLTTGRGMGMIQTVATLARTLAPSMVVLEDVDLIAEERGHPFMQTGPLLFELLNEMDGLGNDADVLFVLTTNRPDSLEPALAARPGRIDLAIEFSLPEAKARHRLLELYARGLELRDVDLEAIVTRTEGASPAYIRELLRKAAVLAATDGAGVVVTGEQLEAALAELDEGGRLAQRLLGFRAEPEPAGPDVMPMPPRAIRPTGFPRT</sequence>
<organism evidence="6 7">
    <name type="scientific">Nitrolancea hollandica Lb</name>
    <dbReference type="NCBI Taxonomy" id="1129897"/>
    <lineage>
        <taxon>Bacteria</taxon>
        <taxon>Pseudomonadati</taxon>
        <taxon>Thermomicrobiota</taxon>
        <taxon>Thermomicrobia</taxon>
        <taxon>Sphaerobacterales</taxon>
        <taxon>Sphaerobacterineae</taxon>
        <taxon>Sphaerobacteraceae</taxon>
        <taxon>Nitrolancea</taxon>
    </lineage>
</organism>
<accession>I4ELT4</accession>
<evidence type="ECO:0000313" key="6">
    <source>
        <dbReference type="EMBL" id="CCF85646.1"/>
    </source>
</evidence>
<evidence type="ECO:0000313" key="7">
    <source>
        <dbReference type="Proteomes" id="UP000004221"/>
    </source>
</evidence>
<dbReference type="OrthoDB" id="9806903at2"/>
<reference evidence="6 7" key="1">
    <citation type="journal article" date="2012" name="ISME J.">
        <title>Nitrification expanded: discovery, physiology and genomics of a nitrite-oxidizing bacterium from the phylum Chloroflexi.</title>
        <authorList>
            <person name="Sorokin D.Y."/>
            <person name="Lucker S."/>
            <person name="Vejmelkova D."/>
            <person name="Kostrikina N.A."/>
            <person name="Kleerebezem R."/>
            <person name="Rijpstra W.I."/>
            <person name="Damste J.S."/>
            <person name="Le Paslier D."/>
            <person name="Muyzer G."/>
            <person name="Wagner M."/>
            <person name="van Loosdrecht M.C."/>
            <person name="Daims H."/>
        </authorList>
    </citation>
    <scope>NUCLEOTIDE SEQUENCE [LARGE SCALE GENOMIC DNA]</scope>
    <source>
        <strain evidence="7">none</strain>
    </source>
</reference>
<dbReference type="RefSeq" id="WP_008480699.1">
    <property type="nucleotide sequence ID" value="NZ_CAGS01000479.1"/>
</dbReference>
<keyword evidence="2" id="KW-0547">Nucleotide-binding</keyword>
<gene>
    <name evidence="6" type="ORF">NITHO_530004</name>
</gene>
<feature type="region of interest" description="Disordered" evidence="4">
    <location>
        <begin position="468"/>
        <end position="491"/>
    </location>
</feature>
<dbReference type="GO" id="GO:0016887">
    <property type="term" value="F:ATP hydrolysis activity"/>
    <property type="evidence" value="ECO:0007669"/>
    <property type="project" value="InterPro"/>
</dbReference>
<dbReference type="EMBL" id="CAGS01000479">
    <property type="protein sequence ID" value="CCF85646.1"/>
    <property type="molecule type" value="Genomic_DNA"/>
</dbReference>
<comment type="similarity">
    <text evidence="1">Belongs to the AAA ATPase family.</text>
</comment>
<dbReference type="Gene3D" id="1.10.8.60">
    <property type="match status" value="1"/>
</dbReference>
<feature type="domain" description="AAA+ ATPase" evidence="5">
    <location>
        <begin position="254"/>
        <end position="382"/>
    </location>
</feature>
<proteinExistence type="inferred from homology"/>
<dbReference type="Pfam" id="PF17862">
    <property type="entry name" value="AAA_lid_3"/>
    <property type="match status" value="1"/>
</dbReference>
<evidence type="ECO:0000256" key="4">
    <source>
        <dbReference type="SAM" id="MobiDB-lite"/>
    </source>
</evidence>
<keyword evidence="7" id="KW-1185">Reference proteome</keyword>
<dbReference type="InterPro" id="IPR003593">
    <property type="entry name" value="AAA+_ATPase"/>
</dbReference>
<protein>
    <submittedName>
        <fullName evidence="6">AAA ATPase central domain protein</fullName>
    </submittedName>
</protein>
<dbReference type="InterPro" id="IPR003959">
    <property type="entry name" value="ATPase_AAA_core"/>
</dbReference>
<dbReference type="PANTHER" id="PTHR23073">
    <property type="entry name" value="26S PROTEASOME REGULATORY SUBUNIT"/>
    <property type="match status" value="1"/>
</dbReference>
<comment type="caution">
    <text evidence="6">The sequence shown here is derived from an EMBL/GenBank/DDBJ whole genome shotgun (WGS) entry which is preliminary data.</text>
</comment>
<dbReference type="CDD" id="cd19481">
    <property type="entry name" value="RecA-like_protease"/>
    <property type="match status" value="1"/>
</dbReference>
<dbReference type="GO" id="GO:0005524">
    <property type="term" value="F:ATP binding"/>
    <property type="evidence" value="ECO:0007669"/>
    <property type="project" value="UniProtKB-KW"/>
</dbReference>
<dbReference type="InterPro" id="IPR050221">
    <property type="entry name" value="26S_Proteasome_ATPase"/>
</dbReference>
<name>I4ELT4_9BACT</name>
<dbReference type="Proteomes" id="UP000004221">
    <property type="component" value="Unassembled WGS sequence"/>
</dbReference>
<dbReference type="SMART" id="SM00382">
    <property type="entry name" value="AAA"/>
    <property type="match status" value="1"/>
</dbReference>
<dbReference type="InterPro" id="IPR041569">
    <property type="entry name" value="AAA_lid_3"/>
</dbReference>
<dbReference type="InterPro" id="IPR027417">
    <property type="entry name" value="P-loop_NTPase"/>
</dbReference>
<dbReference type="Gene3D" id="3.40.50.300">
    <property type="entry name" value="P-loop containing nucleotide triphosphate hydrolases"/>
    <property type="match status" value="1"/>
</dbReference>
<evidence type="ECO:0000259" key="5">
    <source>
        <dbReference type="SMART" id="SM00382"/>
    </source>
</evidence>
<dbReference type="SUPFAM" id="SSF52540">
    <property type="entry name" value="P-loop containing nucleoside triphosphate hydrolases"/>
    <property type="match status" value="1"/>
</dbReference>